<dbReference type="FunFam" id="3.30.160.60:FF:000446">
    <property type="entry name" value="Zinc finger protein"/>
    <property type="match status" value="1"/>
</dbReference>
<evidence type="ECO:0000256" key="3">
    <source>
        <dbReference type="ARBA" id="ARBA00022723"/>
    </source>
</evidence>
<keyword evidence="4 11" id="KW-0863">Zinc-finger</keyword>
<evidence type="ECO:0000256" key="8">
    <source>
        <dbReference type="ARBA" id="ARBA00023136"/>
    </source>
</evidence>
<dbReference type="PROSITE" id="PS50157">
    <property type="entry name" value="ZINC_FINGER_C2H2_2"/>
    <property type="match status" value="2"/>
</dbReference>
<dbReference type="InterPro" id="IPR050125">
    <property type="entry name" value="GPCR_opsins"/>
</dbReference>
<keyword evidence="10" id="KW-0807">Transducer</keyword>
<feature type="compositionally biased region" description="Polar residues" evidence="12">
    <location>
        <begin position="337"/>
        <end position="350"/>
    </location>
</feature>
<dbReference type="Pfam" id="PF00001">
    <property type="entry name" value="7tm_1"/>
    <property type="match status" value="1"/>
</dbReference>
<dbReference type="PROSITE" id="PS50262">
    <property type="entry name" value="G_PROTEIN_RECEP_F1_2"/>
    <property type="match status" value="1"/>
</dbReference>
<dbReference type="SUPFAM" id="SSF81321">
    <property type="entry name" value="Family A G protein-coupled receptor-like"/>
    <property type="match status" value="1"/>
</dbReference>
<proteinExistence type="predicted"/>
<keyword evidence="3" id="KW-0479">Metal-binding</keyword>
<evidence type="ECO:0000256" key="6">
    <source>
        <dbReference type="ARBA" id="ARBA00022989"/>
    </source>
</evidence>
<comment type="subcellular location">
    <subcellularLocation>
        <location evidence="1">Membrane</location>
        <topology evidence="1">Multi-pass membrane protein</topology>
    </subcellularLocation>
</comment>
<evidence type="ECO:0000256" key="2">
    <source>
        <dbReference type="ARBA" id="ARBA00022692"/>
    </source>
</evidence>
<evidence type="ECO:0000256" key="1">
    <source>
        <dbReference type="ARBA" id="ARBA00004141"/>
    </source>
</evidence>
<dbReference type="InterPro" id="IPR017452">
    <property type="entry name" value="GPCR_Rhodpsn_7TM"/>
</dbReference>
<feature type="region of interest" description="Disordered" evidence="12">
    <location>
        <begin position="329"/>
        <end position="365"/>
    </location>
</feature>
<evidence type="ECO:0000256" key="5">
    <source>
        <dbReference type="ARBA" id="ARBA00022833"/>
    </source>
</evidence>
<keyword evidence="8 13" id="KW-0472">Membrane</keyword>
<keyword evidence="7" id="KW-0297">G-protein coupled receptor</keyword>
<dbReference type="GO" id="GO:0008270">
    <property type="term" value="F:zinc ion binding"/>
    <property type="evidence" value="ECO:0007669"/>
    <property type="project" value="UniProtKB-KW"/>
</dbReference>
<dbReference type="OrthoDB" id="6111990at2759"/>
<evidence type="ECO:0000256" key="13">
    <source>
        <dbReference type="SAM" id="Phobius"/>
    </source>
</evidence>
<evidence type="ECO:0000313" key="16">
    <source>
        <dbReference type="EnsemblMetazoa" id="BGLB026735-PA"/>
    </source>
</evidence>
<evidence type="ECO:0000256" key="4">
    <source>
        <dbReference type="ARBA" id="ARBA00022771"/>
    </source>
</evidence>
<dbReference type="SMART" id="SM00355">
    <property type="entry name" value="ZnF_C2H2"/>
    <property type="match status" value="3"/>
</dbReference>
<evidence type="ECO:0000259" key="14">
    <source>
        <dbReference type="PROSITE" id="PS50157"/>
    </source>
</evidence>
<gene>
    <name evidence="16" type="primary">106067337</name>
</gene>
<dbReference type="Proteomes" id="UP000076420">
    <property type="component" value="Unassembled WGS sequence"/>
</dbReference>
<feature type="transmembrane region" description="Helical" evidence="13">
    <location>
        <begin position="69"/>
        <end position="93"/>
    </location>
</feature>
<keyword evidence="5" id="KW-0862">Zinc</keyword>
<dbReference type="VEuPathDB" id="VectorBase:BGLAX_039172"/>
<evidence type="ECO:0000256" key="12">
    <source>
        <dbReference type="SAM" id="MobiDB-lite"/>
    </source>
</evidence>
<feature type="transmembrane region" description="Helical" evidence="13">
    <location>
        <begin position="203"/>
        <end position="228"/>
    </location>
</feature>
<dbReference type="STRING" id="6526.A0A2C9L478"/>
<dbReference type="VEuPathDB" id="VectorBase:BGLAX_045987"/>
<accession>A0A2C9L478</accession>
<feature type="transmembrane region" description="Helical" evidence="13">
    <location>
        <begin position="30"/>
        <end position="57"/>
    </location>
</feature>
<evidence type="ECO:0000256" key="11">
    <source>
        <dbReference type="PROSITE-ProRule" id="PRU00042"/>
    </source>
</evidence>
<dbReference type="InterPro" id="IPR000276">
    <property type="entry name" value="GPCR_Rhodpsn"/>
</dbReference>
<evidence type="ECO:0008006" key="18">
    <source>
        <dbReference type="Google" id="ProtNLM"/>
    </source>
</evidence>
<feature type="domain" description="C2H2-type" evidence="14">
    <location>
        <begin position="821"/>
        <end position="848"/>
    </location>
</feature>
<keyword evidence="2 13" id="KW-0812">Transmembrane</keyword>
<evidence type="ECO:0000259" key="15">
    <source>
        <dbReference type="PROSITE" id="PS50262"/>
    </source>
</evidence>
<dbReference type="CDD" id="cd14978">
    <property type="entry name" value="7tmA_FMRFamide_R-like"/>
    <property type="match status" value="1"/>
</dbReference>
<dbReference type="InterPro" id="IPR036236">
    <property type="entry name" value="Znf_C2H2_sf"/>
</dbReference>
<organism evidence="16 17">
    <name type="scientific">Biomphalaria glabrata</name>
    <name type="common">Bloodfluke planorb</name>
    <name type="synonym">Freshwater snail</name>
    <dbReference type="NCBI Taxonomy" id="6526"/>
    <lineage>
        <taxon>Eukaryota</taxon>
        <taxon>Metazoa</taxon>
        <taxon>Spiralia</taxon>
        <taxon>Lophotrochozoa</taxon>
        <taxon>Mollusca</taxon>
        <taxon>Gastropoda</taxon>
        <taxon>Heterobranchia</taxon>
        <taxon>Euthyneura</taxon>
        <taxon>Panpulmonata</taxon>
        <taxon>Hygrophila</taxon>
        <taxon>Lymnaeoidea</taxon>
        <taxon>Planorbidae</taxon>
        <taxon>Biomphalaria</taxon>
    </lineage>
</organism>
<dbReference type="EnsemblMetazoa" id="BGLB026735-RA">
    <property type="protein sequence ID" value="BGLB026735-PA"/>
    <property type="gene ID" value="BGLB026735"/>
</dbReference>
<dbReference type="AlphaFoldDB" id="A0A2C9L478"/>
<dbReference type="InterPro" id="IPR013087">
    <property type="entry name" value="Znf_C2H2_type"/>
</dbReference>
<dbReference type="PROSITE" id="PS00028">
    <property type="entry name" value="ZINC_FINGER_C2H2_1"/>
    <property type="match status" value="2"/>
</dbReference>
<dbReference type="GO" id="GO:0004930">
    <property type="term" value="F:G protein-coupled receptor activity"/>
    <property type="evidence" value="ECO:0007669"/>
    <property type="project" value="UniProtKB-KW"/>
</dbReference>
<feature type="transmembrane region" description="Helical" evidence="13">
    <location>
        <begin position="260"/>
        <end position="283"/>
    </location>
</feature>
<feature type="transmembrane region" description="Helical" evidence="13">
    <location>
        <begin position="152"/>
        <end position="176"/>
    </location>
</feature>
<dbReference type="Gene3D" id="1.20.1070.10">
    <property type="entry name" value="Rhodopsin 7-helix transmembrane proteins"/>
    <property type="match status" value="1"/>
</dbReference>
<dbReference type="GO" id="GO:0016020">
    <property type="term" value="C:membrane"/>
    <property type="evidence" value="ECO:0007669"/>
    <property type="project" value="UniProtKB-SubCell"/>
</dbReference>
<reference evidence="16" key="1">
    <citation type="submission" date="2020-05" db="UniProtKB">
        <authorList>
            <consortium name="EnsemblMetazoa"/>
        </authorList>
    </citation>
    <scope>IDENTIFICATION</scope>
    <source>
        <strain evidence="16">BB02</strain>
    </source>
</reference>
<name>A0A2C9L478_BIOGL</name>
<sequence>MTGDNVSFIKNDLSDIYTGLFNRKAVEDLILVNFVIVYTCVCVFGIVTNTINIYVYAKMKSSDAVNISLLSLSFSDMLSLYFLLLVSISYYPIWDASNLGVAIQDIDVLVFAWPQFCFRRVSNWITSFVKFERCICIASPLKVKAIITPRRTVITMVVIVAAMALTVSPAYLAAVYQQSYDDVRNRTLLKLVSFNNSAQIDTISIGISLVMTNATFVWVIVCTSLLVVSLYKKLKWRETAGSIERLDKISTRDMKVIKMVILIAVIFIITFTPDVVTLLTMTFDQRVSIYDHFQHSSHLGMDNKLPERWSSTESKAAIKPERDNSDYYSYDADHNRASLSPPNKSEVGSSTDDESHYHPHLDIPPPTVQVDVVGLGSDEEEAYVDGNTGNRHVEYRGAEDSGVVLDLSRSLDVAASSPCREQCWTKPQFTSTPLWRPWSQFRKPENEDTGVQESPLIQSLSSEDQGLHFNSQQTLSKNIEAPLDLRVNQPIPTQIAANNYSYVLSPMPYALQHPALALNYPQIQLASTLPATENSQSSLPSHYQCQVPQVTTTCSAKGKGKRPSSTTCMQVSAKQARCNSSPKSPTRAPLTEFPQKLIRQTRNIHGVMLAMPPENALPSRAALKGKRKCTKEDDQGTSSKCSENSRKRDRPQPYGDHELHEFVVQFYDSPLRSKYCDENNKYQVPRVPDNREDQAILRSELLELFQHSNLPGVPSALQYNVHALCFYPKMQHLFSLHQDGVDLEVLHFGAYGQAFGNLNLAAMSDDELNTILDSMSYVGDDGLMHCLVIRTVDNGVVCDHVATELGKMRRHSKNHYPEKKWVCCFCRAQMPDMTDMERHTSTHTGLKPFRCIECNKFFAQKITLGHHLKSVHNLVMTKMDPKKTFTCRQDGCLFQEHEREACLLHLEQHHSQEDFKNRKKRKQWPYDL</sequence>
<evidence type="ECO:0000313" key="17">
    <source>
        <dbReference type="Proteomes" id="UP000076420"/>
    </source>
</evidence>
<evidence type="ECO:0000256" key="10">
    <source>
        <dbReference type="ARBA" id="ARBA00023224"/>
    </source>
</evidence>
<protein>
    <recommendedName>
        <fullName evidence="18">G-protein coupled receptors family 1 profile domain-containing protein</fullName>
    </recommendedName>
</protein>
<feature type="domain" description="C2H2-type" evidence="14">
    <location>
        <begin position="849"/>
        <end position="872"/>
    </location>
</feature>
<dbReference type="PANTHER" id="PTHR24240">
    <property type="entry name" value="OPSIN"/>
    <property type="match status" value="1"/>
</dbReference>
<keyword evidence="6 13" id="KW-1133">Transmembrane helix</keyword>
<dbReference type="KEGG" id="bgt:106067337"/>
<dbReference type="Gene3D" id="3.30.160.60">
    <property type="entry name" value="Classic Zinc Finger"/>
    <property type="match status" value="1"/>
</dbReference>
<dbReference type="SUPFAM" id="SSF57667">
    <property type="entry name" value="beta-beta-alpha zinc fingers"/>
    <property type="match status" value="1"/>
</dbReference>
<feature type="region of interest" description="Disordered" evidence="12">
    <location>
        <begin position="613"/>
        <end position="655"/>
    </location>
</feature>
<keyword evidence="9" id="KW-0675">Receptor</keyword>
<feature type="domain" description="G-protein coupled receptors family 1 profile" evidence="15">
    <location>
        <begin position="48"/>
        <end position="283"/>
    </location>
</feature>
<evidence type="ECO:0000256" key="9">
    <source>
        <dbReference type="ARBA" id="ARBA00023170"/>
    </source>
</evidence>
<dbReference type="VEuPathDB" id="VectorBase:BGLB026735"/>
<evidence type="ECO:0000256" key="7">
    <source>
        <dbReference type="ARBA" id="ARBA00023040"/>
    </source>
</evidence>